<dbReference type="EMBL" id="JAAAMU010000014">
    <property type="protein sequence ID" value="NBC71889.1"/>
    <property type="molecule type" value="Genomic_DNA"/>
</dbReference>
<feature type="domain" description="Immunity MXAN-0049 protein" evidence="1">
    <location>
        <begin position="17"/>
        <end position="99"/>
    </location>
</feature>
<protein>
    <recommendedName>
        <fullName evidence="1">Immunity MXAN-0049 protein domain-containing protein</fullName>
    </recommendedName>
</protein>
<dbReference type="Pfam" id="PF07791">
    <property type="entry name" value="Imm11"/>
    <property type="match status" value="1"/>
</dbReference>
<keyword evidence="3" id="KW-1185">Reference proteome</keyword>
<accession>A0A7X4YUM2</accession>
<name>A0A7X4YUM2_9BACL</name>
<dbReference type="AlphaFoldDB" id="A0A7X4YUM2"/>
<dbReference type="Proteomes" id="UP000558113">
    <property type="component" value="Unassembled WGS sequence"/>
</dbReference>
<gene>
    <name evidence="2" type="ORF">GT003_23070</name>
</gene>
<evidence type="ECO:0000313" key="2">
    <source>
        <dbReference type="EMBL" id="NBC71889.1"/>
    </source>
</evidence>
<dbReference type="OrthoDB" id="2875619at2"/>
<comment type="caution">
    <text evidence="2">The sequence shown here is derived from an EMBL/GenBank/DDBJ whole genome shotgun (WGS) entry which is preliminary data.</text>
</comment>
<evidence type="ECO:0000313" key="3">
    <source>
        <dbReference type="Proteomes" id="UP000558113"/>
    </source>
</evidence>
<organism evidence="2 3">
    <name type="scientific">Paenibacillus sacheonensis</name>
    <dbReference type="NCBI Taxonomy" id="742054"/>
    <lineage>
        <taxon>Bacteria</taxon>
        <taxon>Bacillati</taxon>
        <taxon>Bacillota</taxon>
        <taxon>Bacilli</taxon>
        <taxon>Bacillales</taxon>
        <taxon>Paenibacillaceae</taxon>
        <taxon>Paenibacillus</taxon>
    </lineage>
</organism>
<reference evidence="2 3" key="1">
    <citation type="submission" date="2020-01" db="EMBL/GenBank/DDBJ databases">
        <title>Paenibacillus soybeanensis sp. nov. isolated from the nodules of soybean (Glycine max(L.) Merr).</title>
        <authorList>
            <person name="Wang H."/>
        </authorList>
    </citation>
    <scope>NUCLEOTIDE SEQUENCE [LARGE SCALE GENOMIC DNA]</scope>
    <source>
        <strain evidence="2 3">DSM 23054</strain>
    </source>
</reference>
<evidence type="ECO:0000259" key="1">
    <source>
        <dbReference type="Pfam" id="PF07791"/>
    </source>
</evidence>
<sequence>MEQVPRLNVEFLPLKSKDGEFSILNVLNVLDCIDMSASKVKDTISTIYDIEGLALKADIVQGQDIYKVKLPEGNRILPQIFVSDKLKLIIESQLEGFQLIDLWDSEFSWQEQEAKFASMCQEVDASLQTTFNFDKAAKHVKKNSGVIAYSGKWAIRADENQDIWLGDLMLDGTYSWMNPIYYPPIILGLTWGIKEKKRSLFMRR</sequence>
<dbReference type="InterPro" id="IPR012433">
    <property type="entry name" value="Imm11"/>
</dbReference>
<proteinExistence type="predicted"/>